<organism evidence="1 2">
    <name type="scientific">Paenibacillus soyae</name>
    <dbReference type="NCBI Taxonomy" id="2969249"/>
    <lineage>
        <taxon>Bacteria</taxon>
        <taxon>Bacillati</taxon>
        <taxon>Bacillota</taxon>
        <taxon>Bacilli</taxon>
        <taxon>Bacillales</taxon>
        <taxon>Paenibacillaceae</taxon>
        <taxon>Paenibacillus</taxon>
    </lineage>
</organism>
<reference evidence="1" key="1">
    <citation type="submission" date="2022-08" db="EMBL/GenBank/DDBJ databases">
        <title>The genomic sequence of strain Paenibacillus sp. SCIV0701.</title>
        <authorList>
            <person name="Zhao H."/>
        </authorList>
    </citation>
    <scope>NUCLEOTIDE SEQUENCE</scope>
    <source>
        <strain evidence="1">SCIV0701</strain>
    </source>
</reference>
<sequence>MIRASISHDQMMAMGDRELAAACFSPMIRAYKEAESVGESFAETGYGTLTRGQQALFAFWAYRTHAEHSEADLYWWTAYFMAQPRRWDSVKAGLGYFGDIGTIGVLQEMEAELAQRGHPRSLAGFDVSFDDLYGDPKLAGIAARLYGRLLEALPATTAVVAGYIRAHASEFIA</sequence>
<dbReference type="RefSeq" id="WP_257451310.1">
    <property type="nucleotide sequence ID" value="NZ_JANIPJ010000023.1"/>
</dbReference>
<keyword evidence="2" id="KW-1185">Reference proteome</keyword>
<accession>A0A9X2MUJ5</accession>
<proteinExistence type="predicted"/>
<evidence type="ECO:0000313" key="2">
    <source>
        <dbReference type="Proteomes" id="UP001141950"/>
    </source>
</evidence>
<dbReference type="EMBL" id="JANIPJ010000023">
    <property type="protein sequence ID" value="MCR2807129.1"/>
    <property type="molecule type" value="Genomic_DNA"/>
</dbReference>
<dbReference type="AlphaFoldDB" id="A0A9X2MUJ5"/>
<dbReference type="Proteomes" id="UP001141950">
    <property type="component" value="Unassembled WGS sequence"/>
</dbReference>
<name>A0A9X2MUJ5_9BACL</name>
<protein>
    <submittedName>
        <fullName evidence="1">Uncharacterized protein</fullName>
    </submittedName>
</protein>
<comment type="caution">
    <text evidence="1">The sequence shown here is derived from an EMBL/GenBank/DDBJ whole genome shotgun (WGS) entry which is preliminary data.</text>
</comment>
<gene>
    <name evidence="1" type="ORF">NQZ67_24895</name>
</gene>
<evidence type="ECO:0000313" key="1">
    <source>
        <dbReference type="EMBL" id="MCR2807129.1"/>
    </source>
</evidence>